<keyword evidence="10 15" id="KW-0067">ATP-binding</keyword>
<feature type="compositionally biased region" description="Basic and acidic residues" evidence="17">
    <location>
        <begin position="192"/>
        <end position="205"/>
    </location>
</feature>
<dbReference type="SUPFAM" id="SSF56112">
    <property type="entry name" value="Protein kinase-like (PK-like)"/>
    <property type="match status" value="1"/>
</dbReference>
<proteinExistence type="inferred from homology"/>
<feature type="compositionally biased region" description="Polar residues" evidence="17">
    <location>
        <begin position="1435"/>
        <end position="1449"/>
    </location>
</feature>
<dbReference type="Proteomes" id="UP000494165">
    <property type="component" value="Unassembled WGS sequence"/>
</dbReference>
<feature type="region of interest" description="Disordered" evidence="17">
    <location>
        <begin position="1013"/>
        <end position="1115"/>
    </location>
</feature>
<evidence type="ECO:0000256" key="16">
    <source>
        <dbReference type="SAM" id="Coils"/>
    </source>
</evidence>
<comment type="caution">
    <text evidence="20">The sequence shown here is derived from an EMBL/GenBank/DDBJ whole genome shotgun (WGS) entry which is preliminary data.</text>
</comment>
<evidence type="ECO:0000313" key="20">
    <source>
        <dbReference type="EMBL" id="CAB3369150.1"/>
    </source>
</evidence>
<dbReference type="InterPro" id="IPR001752">
    <property type="entry name" value="Kinesin_motor_dom"/>
</dbReference>
<feature type="compositionally biased region" description="Polar residues" evidence="17">
    <location>
        <begin position="65"/>
        <end position="84"/>
    </location>
</feature>
<evidence type="ECO:0000256" key="11">
    <source>
        <dbReference type="ARBA" id="ARBA00023054"/>
    </source>
</evidence>
<comment type="catalytic activity">
    <reaction evidence="12">
        <text>L-threonyl-[protein] + ATP = O-phospho-L-threonyl-[protein] + ADP + H(+)</text>
        <dbReference type="Rhea" id="RHEA:46608"/>
        <dbReference type="Rhea" id="RHEA-COMP:11060"/>
        <dbReference type="Rhea" id="RHEA-COMP:11605"/>
        <dbReference type="ChEBI" id="CHEBI:15378"/>
        <dbReference type="ChEBI" id="CHEBI:30013"/>
        <dbReference type="ChEBI" id="CHEBI:30616"/>
        <dbReference type="ChEBI" id="CHEBI:61977"/>
        <dbReference type="ChEBI" id="CHEBI:456216"/>
        <dbReference type="EC" id="2.7.11.1"/>
    </reaction>
</comment>
<dbReference type="InterPro" id="IPR000719">
    <property type="entry name" value="Prot_kinase_dom"/>
</dbReference>
<feature type="compositionally biased region" description="Basic and acidic residues" evidence="17">
    <location>
        <begin position="1620"/>
        <end position="1630"/>
    </location>
</feature>
<dbReference type="PROSITE" id="PS50011">
    <property type="entry name" value="PROTEIN_KINASE_DOM"/>
    <property type="match status" value="1"/>
</dbReference>
<dbReference type="Gene3D" id="3.40.850.10">
    <property type="entry name" value="Kinesin motor domain"/>
    <property type="match status" value="1"/>
</dbReference>
<dbReference type="FunFam" id="3.40.850.10:FF:000082">
    <property type="entry name" value="OSM3-like kinesin"/>
    <property type="match status" value="1"/>
</dbReference>
<comment type="similarity">
    <text evidence="15">Belongs to the TRAFAC class myosin-kinesin ATPase superfamily. Kinesin family.</text>
</comment>
<keyword evidence="9" id="KW-0418">Kinase</keyword>
<dbReference type="InterPro" id="IPR008271">
    <property type="entry name" value="Ser/Thr_kinase_AS"/>
</dbReference>
<dbReference type="InterPro" id="IPR027417">
    <property type="entry name" value="P-loop_NTPase"/>
</dbReference>
<feature type="compositionally biased region" description="Basic and acidic residues" evidence="17">
    <location>
        <begin position="2565"/>
        <end position="2574"/>
    </location>
</feature>
<reference evidence="20 21" key="1">
    <citation type="submission" date="2020-04" db="EMBL/GenBank/DDBJ databases">
        <authorList>
            <person name="Alioto T."/>
            <person name="Alioto T."/>
            <person name="Gomez Garrido J."/>
        </authorList>
    </citation>
    <scope>NUCLEOTIDE SEQUENCE [LARGE SCALE GENOMIC DNA]</scope>
</reference>
<feature type="compositionally biased region" description="Low complexity" evidence="17">
    <location>
        <begin position="2586"/>
        <end position="2597"/>
    </location>
</feature>
<dbReference type="SMART" id="SM00129">
    <property type="entry name" value="KISc"/>
    <property type="match status" value="1"/>
</dbReference>
<evidence type="ECO:0000256" key="2">
    <source>
        <dbReference type="ARBA" id="ARBA00004496"/>
    </source>
</evidence>
<feature type="compositionally biased region" description="Polar residues" evidence="17">
    <location>
        <begin position="1101"/>
        <end position="1115"/>
    </location>
</feature>
<name>A0A8S1CI67_9INSE</name>
<keyword evidence="15" id="KW-0505">Motor protein</keyword>
<dbReference type="GO" id="GO:0140693">
    <property type="term" value="F:molecular condensate scaffold activity"/>
    <property type="evidence" value="ECO:0007669"/>
    <property type="project" value="UniProtKB-ARBA"/>
</dbReference>
<dbReference type="Pfam" id="PF00225">
    <property type="entry name" value="Kinesin"/>
    <property type="match status" value="1"/>
</dbReference>
<sequence length="2607" mass="293018">MSFNKNHFVSSISLDADYTLGVNSENERTSGAGDSPAASRKIPLGPTVRGFISSTFQRKLPPTAPSNTKQVQSSRVSVTPQQSADRSRKKPASQSGAAAGQRNHQARNLGRTQDRKPRTEKISSNHVERQPSSKIKESATDKAGLEKQNLEKSEKEAILPVADNTPEENLTEVTEQVPLPTAIPESNSSEEAPEKKMEKDEDEGKAVATSPDTRFLKFNEEIGSGSFKTVYRGLDTVSGVAVAWCELQEKKLNKLERNRFREEAEMLKGLQHPNIVRFYDYWEVTQTKKKYIVLVTELMTSGTLKAYLRLFKKVNPKVVKSWCRQILKGLLFLHSRSPSIIHRDLKCDNIFISGNTGSVKIGDLGLATLKNRSFAKSVIGTPEFMAPEMYEEHYDESVDVYAFGMCMLEMATTEYPYAECTGPAQIYKKVTTGVKPLCFEKVENQEIRDIISKCIRLKKEERPSIRELMNYEFFQEDVGLKLELVSQIEEVKAQDMVAADMATSELILEDVVRLVAKLIKDQLQIIQCHKEREEKDHEKLLEPPHAEVGTDQANDSGYVTIQRDDQELKEAAGIYFQQLQQPPQQQQQSVQHQPQFYQMAQFAPQGYMEQDMQIMQPQMPQEMQQMQPPMQELQQMQPQMQEMQQMQPPMPEMHMMQPPMQEMQQISQPPMQEMIAQPQLIPERIHQPPQQELSHQQLQAQIAEILHPPTAQMQEKTHQQPPKQEMMHQQQPIMQEQIMPQVAMQEMPQHQPQPQQNCPLMPPLILDGTLISGPSSPYIMEGVTPLGYCVDVSNSLETDFPPQYMHNPNVPMGHSEPDPTMYVQQRRSGDFSSLDVNDDPITFHEPAPVLQKMPSENKIVTSPGSEKLDSLDGDVQAENAAKQKIRRRRRNDIRGPRLVVLSFKKTEVECELECSRQKRVTFKFDIEDANFKEISQNLVGSKLLAEAHSKALVDLLTEAVSLLKENPDELPVLGSGMDNASPVAIRKPRQRERDHHLKSRVIHGSLTRQASSLASYFNGQRRHRSRDDSIPGLRRWDSMINNSASGDTPLGSPAKSSVNLPKSSGVGSHDYTPISDNEVKSHSMERQMSIDEKSSDDVRTSGATTHQNTPENTLHSDALTKLTQQGSFEQNHESSCQTIGELNKKLQEVTSQPSELLLPGNTPVSSHPATPFIAQSYDSYMQALQQKLASISMTGAQALGPLSPQSTIHANISPALLIHQPPIAPVESADQAKAPVASEPLANLPLLIPYATDSSKAQPYVVHHLTTAEQCAQAALELQNLDQELSKIHQGSRPSGTDTHQHLLLPFVHPDNPNLVPQLSLSTTPVQTHSTEQPSGQTEPHAIHSSDTILNAPAPPVRRVSRFQVSVVNEGDVKPEESNQVKDESVPVPILRSTSQPPASEPSQLQVADQTQQAPVVSPMSFSQQQQFNSSSHSLAASYTEDVQPSRQGRFSVVTHPGDAAEDVLSEDGEPYFNSEEEEEVFKRTQQVPRHEKIGPYHLPKLAALGGGKHPLRGHHHPPLQHFYYPEHPYPESRYYQSQQQLVLPPTPPSKADTFKKAGSVADFRNFPSRSTSPVVAAVAPPNALPRWSSHTDLSVPPRTRRKLPQRPDQAHLQRSYSFDPHDRPEARRAKDEPRFLLQAKLKHARSLSNLSKVKKGVQSMPSAASNYHTVHAGGAAWMYQPVVVSSSDDTDVSDLDADDELETRFARPASRRYAESKFHPSIAQYHPENDPVYQRDLKLLLERHHRELEELQKRQKLEFEMFTMEHMNRYPSHYHRRPSTGSDPAQAYLAERAQSPLVHPSQVYGHLPYELSAQVRPIEEHQHHFATNQLCFLARPPASMALPKPSQAAPLLAMHKVQGLEHGNLRDSLFVLIQFEGLFKMAASKTEGVRVVVRCRPLSDDEKRAGFTSVVKIQQDRGVVEVYSPSGKSETPRREFTYDAVYGPNSRQQELYDEAFHPLVESVMLGFNGTIFAYGQTGSGKTYTMEGIANDSEKQGVIPFAFEHIMNHIARSQATKRFLVRCSYLEIYQEQVRDLLAKEMRNLKLREHPENGVFVDGLLTEVCNSVSDLKHYMSIGNKQRSIGATLMNRQSSRSHSIFMITVECEETALDTASVIRVGKLNLVDLAGSEKQSKTGAEGVRQQEASNINLSLSALGNVISALVESLKTKDKESHIPYRDSKLTRLLKDSLGGNSKTVIVANIGPASYNYEETVGTLRFASRAKKIKNAPVVNQDIKDAMLLEYHKEILRLRASLEERKKKKLEDVGVKKMEEDENISNENGNAASEEKEKLLQEVKQKEEALEKEKAQKGHLEDKIKELESKLLCGGKNIIDHTNEQQRALELQRQEIAEQKQREREMHQLLEEQEECALEMRETHSNLQQDIAQTTKRLRKVFSKLQGAKQELHELNEMNDRERRECMHTQNELTKELKLKYLIIENFIPADEKNKIRQRIAYDEDEDAFFLLPLAHVAPQTNSRPVSAAGSRRPVSEYARMSSFMGGSPRYKGENILSLELDMPLRTTMDYEGPRVSPKIQAVLDAALNSVDPKEADIDIDASAASLLAQGRIRAERRDKQTKPTRAKSAAVKSCSSSSSSPTSSFPQARGLVPK</sequence>
<dbReference type="FunFam" id="3.30.200.20:FF:001054">
    <property type="entry name" value="Serine/threonine-protein kinase WNK1"/>
    <property type="match status" value="1"/>
</dbReference>
<dbReference type="PROSITE" id="PS00411">
    <property type="entry name" value="KINESIN_MOTOR_1"/>
    <property type="match status" value="1"/>
</dbReference>
<dbReference type="GO" id="GO:0003777">
    <property type="term" value="F:microtubule motor activity"/>
    <property type="evidence" value="ECO:0007669"/>
    <property type="project" value="InterPro"/>
</dbReference>
<feature type="coiled-coil region" evidence="16">
    <location>
        <begin position="2278"/>
        <end position="2424"/>
    </location>
</feature>
<feature type="domain" description="Kinesin motor" evidence="19">
    <location>
        <begin position="1889"/>
        <end position="2225"/>
    </location>
</feature>
<evidence type="ECO:0000256" key="17">
    <source>
        <dbReference type="SAM" id="MobiDB-lite"/>
    </source>
</evidence>
<evidence type="ECO:0000256" key="12">
    <source>
        <dbReference type="ARBA" id="ARBA00047899"/>
    </source>
</evidence>
<evidence type="ECO:0000256" key="1">
    <source>
        <dbReference type="ARBA" id="ARBA00001946"/>
    </source>
</evidence>
<feature type="compositionally biased region" description="Basic and acidic residues" evidence="17">
    <location>
        <begin position="1025"/>
        <end position="1037"/>
    </location>
</feature>
<evidence type="ECO:0000313" key="21">
    <source>
        <dbReference type="Proteomes" id="UP000494165"/>
    </source>
</evidence>
<organism evidence="20 21">
    <name type="scientific">Cloeon dipterum</name>
    <dbReference type="NCBI Taxonomy" id="197152"/>
    <lineage>
        <taxon>Eukaryota</taxon>
        <taxon>Metazoa</taxon>
        <taxon>Ecdysozoa</taxon>
        <taxon>Arthropoda</taxon>
        <taxon>Hexapoda</taxon>
        <taxon>Insecta</taxon>
        <taxon>Pterygota</taxon>
        <taxon>Palaeoptera</taxon>
        <taxon>Ephemeroptera</taxon>
        <taxon>Pisciforma</taxon>
        <taxon>Baetidae</taxon>
        <taxon>Cloeon</taxon>
    </lineage>
</organism>
<keyword evidence="6" id="KW-0723">Serine/threonine-protein kinase</keyword>
<protein>
    <recommendedName>
        <fullName evidence="3">non-specific serine/threonine protein kinase</fullName>
        <ecNumber evidence="3">2.7.11.1</ecNumber>
    </recommendedName>
</protein>
<dbReference type="EC" id="2.7.11.1" evidence="3"/>
<evidence type="ECO:0000256" key="6">
    <source>
        <dbReference type="ARBA" id="ARBA00022527"/>
    </source>
</evidence>
<accession>A0A8S1CI67</accession>
<dbReference type="GO" id="GO:0007018">
    <property type="term" value="P:microtubule-based movement"/>
    <property type="evidence" value="ECO:0007669"/>
    <property type="project" value="InterPro"/>
</dbReference>
<feature type="compositionally biased region" description="Polar residues" evidence="17">
    <location>
        <begin position="1054"/>
        <end position="1066"/>
    </location>
</feature>
<feature type="compositionally biased region" description="Basic and acidic residues" evidence="17">
    <location>
        <begin position="1371"/>
        <end position="1385"/>
    </location>
</feature>
<dbReference type="InterPro" id="IPR050588">
    <property type="entry name" value="WNK_Ser-Thr_kinase"/>
</dbReference>
<evidence type="ECO:0000256" key="10">
    <source>
        <dbReference type="ARBA" id="ARBA00022840"/>
    </source>
</evidence>
<evidence type="ECO:0000256" key="9">
    <source>
        <dbReference type="ARBA" id="ARBA00022777"/>
    </source>
</evidence>
<dbReference type="InterPro" id="IPR011009">
    <property type="entry name" value="Kinase-like_dom_sf"/>
</dbReference>
<evidence type="ECO:0000256" key="13">
    <source>
        <dbReference type="ARBA" id="ARBA00048679"/>
    </source>
</evidence>
<dbReference type="PRINTS" id="PR00380">
    <property type="entry name" value="KINESINHEAVY"/>
</dbReference>
<dbReference type="CDD" id="cd13983">
    <property type="entry name" value="STKc_WNK"/>
    <property type="match status" value="1"/>
</dbReference>
<keyword evidence="21" id="KW-1185">Reference proteome</keyword>
<comment type="catalytic activity">
    <reaction evidence="13">
        <text>L-seryl-[protein] + ATP = O-phospho-L-seryl-[protein] + ADP + H(+)</text>
        <dbReference type="Rhea" id="RHEA:17989"/>
        <dbReference type="Rhea" id="RHEA-COMP:9863"/>
        <dbReference type="Rhea" id="RHEA-COMP:11604"/>
        <dbReference type="ChEBI" id="CHEBI:15378"/>
        <dbReference type="ChEBI" id="CHEBI:29999"/>
        <dbReference type="ChEBI" id="CHEBI:30616"/>
        <dbReference type="ChEBI" id="CHEBI:83421"/>
        <dbReference type="ChEBI" id="CHEBI:456216"/>
        <dbReference type="EC" id="2.7.11.1"/>
    </reaction>
</comment>
<dbReference type="GO" id="GO:0004674">
    <property type="term" value="F:protein serine/threonine kinase activity"/>
    <property type="evidence" value="ECO:0007669"/>
    <property type="project" value="UniProtKB-KW"/>
</dbReference>
<dbReference type="InterPro" id="IPR056865">
    <property type="entry name" value="CCTL2_WNK"/>
</dbReference>
<feature type="binding site" evidence="15">
    <location>
        <begin position="1976"/>
        <end position="1983"/>
    </location>
    <ligand>
        <name>ATP</name>
        <dbReference type="ChEBI" id="CHEBI:30616"/>
    </ligand>
</feature>
<dbReference type="OrthoDB" id="4062651at2759"/>
<dbReference type="GO" id="GO:0140694">
    <property type="term" value="P:membraneless organelle assembly"/>
    <property type="evidence" value="ECO:0007669"/>
    <property type="project" value="UniProtKB-ARBA"/>
</dbReference>
<dbReference type="FunFam" id="1.10.510.10:FF:000006">
    <property type="entry name" value="Serine/threonine-protein kinase WNK1 isoform 2"/>
    <property type="match status" value="1"/>
</dbReference>
<dbReference type="GO" id="GO:0008017">
    <property type="term" value="F:microtubule binding"/>
    <property type="evidence" value="ECO:0007669"/>
    <property type="project" value="InterPro"/>
</dbReference>
<keyword evidence="7" id="KW-0808">Transferase</keyword>
<comment type="cofactor">
    <cofactor evidence="1">
        <name>Mg(2+)</name>
        <dbReference type="ChEBI" id="CHEBI:18420"/>
    </cofactor>
</comment>
<feature type="region of interest" description="Disordered" evidence="17">
    <location>
        <begin position="1371"/>
        <end position="1453"/>
    </location>
</feature>
<dbReference type="PROSITE" id="PS00108">
    <property type="entry name" value="PROTEIN_KINASE_ST"/>
    <property type="match status" value="1"/>
</dbReference>
<dbReference type="Pfam" id="PF24889">
    <property type="entry name" value="CCTL2_WNK"/>
    <property type="match status" value="1"/>
</dbReference>
<keyword evidence="11 16" id="KW-0175">Coiled coil</keyword>
<dbReference type="Gene3D" id="3.10.20.90">
    <property type="entry name" value="Phosphatidylinositol 3-kinase Catalytic Subunit, Chain A, domain 1"/>
    <property type="match status" value="1"/>
</dbReference>
<feature type="compositionally biased region" description="Low complexity" evidence="17">
    <location>
        <begin position="1421"/>
        <end position="1434"/>
    </location>
</feature>
<dbReference type="Gene3D" id="3.30.200.20">
    <property type="entry name" value="Phosphorylase Kinase, domain 1"/>
    <property type="match status" value="1"/>
</dbReference>
<keyword evidence="5" id="KW-0963">Cytoplasm</keyword>
<evidence type="ECO:0000256" key="15">
    <source>
        <dbReference type="PROSITE-ProRule" id="PRU00283"/>
    </source>
</evidence>
<gene>
    <name evidence="20" type="ORF">CLODIP_2_CD07301</name>
</gene>
<dbReference type="GO" id="GO:0005524">
    <property type="term" value="F:ATP binding"/>
    <property type="evidence" value="ECO:0007669"/>
    <property type="project" value="UniProtKB-UniRule"/>
</dbReference>
<dbReference type="Pfam" id="PF00069">
    <property type="entry name" value="Pkinase"/>
    <property type="match status" value="1"/>
</dbReference>
<dbReference type="GO" id="GO:0005737">
    <property type="term" value="C:cytoplasm"/>
    <property type="evidence" value="ECO:0007669"/>
    <property type="project" value="UniProtKB-SubCell"/>
</dbReference>
<dbReference type="PROSITE" id="PS50067">
    <property type="entry name" value="KINESIN_MOTOR_2"/>
    <property type="match status" value="1"/>
</dbReference>
<dbReference type="PANTHER" id="PTHR13902">
    <property type="entry name" value="SERINE/THREONINE-PROTEIN KINASE WNK WITH NO LYSINE -RELATED"/>
    <property type="match status" value="1"/>
</dbReference>
<dbReference type="SMART" id="SM00220">
    <property type="entry name" value="S_TKc"/>
    <property type="match status" value="1"/>
</dbReference>
<keyword evidence="4" id="KW-0217">Developmental protein</keyword>
<comment type="similarity">
    <text evidence="14">Belongs to the protein kinase superfamily. Ser/Thr protein kinase family. WNK subfamily.</text>
</comment>
<feature type="domain" description="Protein kinase" evidence="18">
    <location>
        <begin position="216"/>
        <end position="474"/>
    </location>
</feature>
<evidence type="ECO:0000256" key="8">
    <source>
        <dbReference type="ARBA" id="ARBA00022741"/>
    </source>
</evidence>
<feature type="compositionally biased region" description="Polar residues" evidence="17">
    <location>
        <begin position="1392"/>
        <end position="1415"/>
    </location>
</feature>
<feature type="compositionally biased region" description="Basic and acidic residues" evidence="17">
    <location>
        <begin position="1077"/>
        <end position="1099"/>
    </location>
</feature>
<feature type="compositionally biased region" description="Polar residues" evidence="17">
    <location>
        <begin position="1315"/>
        <end position="1338"/>
    </location>
</feature>
<dbReference type="GO" id="GO:0006884">
    <property type="term" value="P:cell volume homeostasis"/>
    <property type="evidence" value="ECO:0007669"/>
    <property type="project" value="UniProtKB-ARBA"/>
</dbReference>
<dbReference type="InterPro" id="IPR036961">
    <property type="entry name" value="Kinesin_motor_dom_sf"/>
</dbReference>
<evidence type="ECO:0000256" key="3">
    <source>
        <dbReference type="ARBA" id="ARBA00012513"/>
    </source>
</evidence>
<evidence type="ECO:0000259" key="19">
    <source>
        <dbReference type="PROSITE" id="PS50067"/>
    </source>
</evidence>
<dbReference type="Gene3D" id="1.10.510.10">
    <property type="entry name" value="Transferase(Phosphotransferase) domain 1"/>
    <property type="match status" value="1"/>
</dbReference>
<evidence type="ECO:0000256" key="5">
    <source>
        <dbReference type="ARBA" id="ARBA00022490"/>
    </source>
</evidence>
<dbReference type="EMBL" id="CADEPI010000043">
    <property type="protein sequence ID" value="CAB3369150.1"/>
    <property type="molecule type" value="Genomic_DNA"/>
</dbReference>
<feature type="compositionally biased region" description="Basic and acidic residues" evidence="17">
    <location>
        <begin position="112"/>
        <end position="157"/>
    </location>
</feature>
<feature type="region of interest" description="Disordered" evidence="17">
    <location>
        <begin position="2565"/>
        <end position="2607"/>
    </location>
</feature>
<feature type="region of interest" description="Disordered" evidence="17">
    <location>
        <begin position="1315"/>
        <end position="1357"/>
    </location>
</feature>
<feature type="region of interest" description="Disordered" evidence="17">
    <location>
        <begin position="24"/>
        <end position="208"/>
    </location>
</feature>
<feature type="region of interest" description="Disordered" evidence="17">
    <location>
        <begin position="1584"/>
        <end position="1630"/>
    </location>
</feature>
<evidence type="ECO:0000256" key="14">
    <source>
        <dbReference type="ARBA" id="ARBA00061662"/>
    </source>
</evidence>
<evidence type="ECO:0000256" key="4">
    <source>
        <dbReference type="ARBA" id="ARBA00022473"/>
    </source>
</evidence>
<dbReference type="GO" id="GO:0071474">
    <property type="term" value="P:cellular hyperosmotic response"/>
    <property type="evidence" value="ECO:0007669"/>
    <property type="project" value="UniProtKB-ARBA"/>
</dbReference>
<keyword evidence="8 15" id="KW-0547">Nucleotide-binding</keyword>
<comment type="subcellular location">
    <subcellularLocation>
        <location evidence="2">Cytoplasm</location>
    </subcellularLocation>
</comment>
<evidence type="ECO:0000256" key="7">
    <source>
        <dbReference type="ARBA" id="ARBA00022679"/>
    </source>
</evidence>
<dbReference type="SUPFAM" id="SSF52540">
    <property type="entry name" value="P-loop containing nucleoside triphosphate hydrolases"/>
    <property type="match status" value="1"/>
</dbReference>
<evidence type="ECO:0000259" key="18">
    <source>
        <dbReference type="PROSITE" id="PS50011"/>
    </source>
</evidence>
<dbReference type="InterPro" id="IPR019821">
    <property type="entry name" value="Kinesin_motor_CS"/>
</dbReference>